<proteinExistence type="predicted"/>
<evidence type="ECO:0000256" key="3">
    <source>
        <dbReference type="ARBA" id="ARBA00022989"/>
    </source>
</evidence>
<feature type="region of interest" description="Disordered" evidence="5">
    <location>
        <begin position="1"/>
        <end position="102"/>
    </location>
</feature>
<accession>A0A1C4H4R6</accession>
<evidence type="ECO:0000313" key="9">
    <source>
        <dbReference type="Proteomes" id="UP000242610"/>
    </source>
</evidence>
<dbReference type="EMBL" id="FMBL01000002">
    <property type="protein sequence ID" value="SCC79969.1"/>
    <property type="molecule type" value="Genomic_DNA"/>
</dbReference>
<dbReference type="GO" id="GO:0016020">
    <property type="term" value="C:membrane"/>
    <property type="evidence" value="ECO:0007669"/>
    <property type="project" value="UniProtKB-SubCell"/>
</dbReference>
<gene>
    <name evidence="8" type="ORF">GA0061077_0907</name>
</gene>
<dbReference type="STRING" id="1505727.GA0061077_0907"/>
<evidence type="ECO:0000256" key="4">
    <source>
        <dbReference type="ARBA" id="ARBA00023136"/>
    </source>
</evidence>
<keyword evidence="4 6" id="KW-0472">Membrane</keyword>
<dbReference type="InterPro" id="IPR007829">
    <property type="entry name" value="TM2"/>
</dbReference>
<dbReference type="OrthoDB" id="2004788at2"/>
<dbReference type="Pfam" id="PF05154">
    <property type="entry name" value="TM2"/>
    <property type="match status" value="1"/>
</dbReference>
<feature type="transmembrane region" description="Helical" evidence="6">
    <location>
        <begin position="114"/>
        <end position="131"/>
    </location>
</feature>
<feature type="domain" description="TM2" evidence="7">
    <location>
        <begin position="108"/>
        <end position="152"/>
    </location>
</feature>
<keyword evidence="2 6" id="KW-0812">Transmembrane</keyword>
<feature type="transmembrane region" description="Helical" evidence="6">
    <location>
        <begin position="137"/>
        <end position="161"/>
    </location>
</feature>
<evidence type="ECO:0000256" key="1">
    <source>
        <dbReference type="ARBA" id="ARBA00004141"/>
    </source>
</evidence>
<keyword evidence="3 6" id="KW-1133">Transmembrane helix</keyword>
<reference evidence="9" key="1">
    <citation type="submission" date="2016-08" db="EMBL/GenBank/DDBJ databases">
        <authorList>
            <person name="Varghese N."/>
            <person name="Submissions Spin"/>
        </authorList>
    </citation>
    <scope>NUCLEOTIDE SEQUENCE [LARGE SCALE GENOMIC DNA]</scope>
    <source>
        <strain evidence="9">R-52791</strain>
    </source>
</reference>
<dbReference type="RefSeq" id="WP_091847768.1">
    <property type="nucleotide sequence ID" value="NZ_JACHWK010000008.1"/>
</dbReference>
<name>A0A1C4H4R6_9BIFI</name>
<evidence type="ECO:0000256" key="6">
    <source>
        <dbReference type="SAM" id="Phobius"/>
    </source>
</evidence>
<feature type="compositionally biased region" description="Low complexity" evidence="5">
    <location>
        <begin position="11"/>
        <end position="27"/>
    </location>
</feature>
<feature type="compositionally biased region" description="Low complexity" evidence="5">
    <location>
        <begin position="44"/>
        <end position="66"/>
    </location>
</feature>
<evidence type="ECO:0000256" key="5">
    <source>
        <dbReference type="SAM" id="MobiDB-lite"/>
    </source>
</evidence>
<dbReference type="Proteomes" id="UP000242610">
    <property type="component" value="Unassembled WGS sequence"/>
</dbReference>
<evidence type="ECO:0000313" key="8">
    <source>
        <dbReference type="EMBL" id="SCC79969.1"/>
    </source>
</evidence>
<dbReference type="AlphaFoldDB" id="A0A1C4H4R6"/>
<organism evidence="8 9">
    <name type="scientific">Bifidobacterium commune</name>
    <dbReference type="NCBI Taxonomy" id="1505727"/>
    <lineage>
        <taxon>Bacteria</taxon>
        <taxon>Bacillati</taxon>
        <taxon>Actinomycetota</taxon>
        <taxon>Actinomycetes</taxon>
        <taxon>Bifidobacteriales</taxon>
        <taxon>Bifidobacteriaceae</taxon>
        <taxon>Bifidobacterium</taxon>
    </lineage>
</organism>
<sequence>MTMNNTTDPFGGPAPQPQQCAGAPQGQYTAPNGAYQAAGPQYSQAQNGPQPGYGPQPVYGAPAGGQSYSAYGNQQQYPPQGQPYPPQYGQPTQPQFAPATMPTPYYNPRSKMTAGLLGIFLGGLGVHNFYLGFYTKAIIQLLLSLIGWIFLGLGPIAAYIWGLVEGVLIICSDSTSSWHVDANGVQLRD</sequence>
<evidence type="ECO:0000256" key="2">
    <source>
        <dbReference type="ARBA" id="ARBA00022692"/>
    </source>
</evidence>
<keyword evidence="9" id="KW-1185">Reference proteome</keyword>
<comment type="subcellular location">
    <subcellularLocation>
        <location evidence="1">Membrane</location>
        <topology evidence="1">Multi-pass membrane protein</topology>
    </subcellularLocation>
</comment>
<evidence type="ECO:0000259" key="7">
    <source>
        <dbReference type="Pfam" id="PF05154"/>
    </source>
</evidence>
<protein>
    <submittedName>
        <fullName evidence="8">TM2 domain-containing membrane protein YozV</fullName>
    </submittedName>
</protein>